<gene>
    <name evidence="1" type="ORF">ENSA7_61850</name>
</gene>
<dbReference type="EMBL" id="PVNL01000119">
    <property type="protein sequence ID" value="PRP99968.1"/>
    <property type="molecule type" value="Genomic_DNA"/>
</dbReference>
<dbReference type="RefSeq" id="WP_146158344.1">
    <property type="nucleotide sequence ID" value="NZ_PVNL01000119.1"/>
</dbReference>
<name>A0A2S9Y4E9_9BACT</name>
<organism evidence="1 2">
    <name type="scientific">Enhygromyxa salina</name>
    <dbReference type="NCBI Taxonomy" id="215803"/>
    <lineage>
        <taxon>Bacteria</taxon>
        <taxon>Pseudomonadati</taxon>
        <taxon>Myxococcota</taxon>
        <taxon>Polyangia</taxon>
        <taxon>Nannocystales</taxon>
        <taxon>Nannocystaceae</taxon>
        <taxon>Enhygromyxa</taxon>
    </lineage>
</organism>
<evidence type="ECO:0000313" key="1">
    <source>
        <dbReference type="EMBL" id="PRP99968.1"/>
    </source>
</evidence>
<comment type="caution">
    <text evidence="1">The sequence shown here is derived from an EMBL/GenBank/DDBJ whole genome shotgun (WGS) entry which is preliminary data.</text>
</comment>
<protein>
    <submittedName>
        <fullName evidence="1">Uncharacterized protein</fullName>
    </submittedName>
</protein>
<dbReference type="Proteomes" id="UP000238823">
    <property type="component" value="Unassembled WGS sequence"/>
</dbReference>
<dbReference type="PROSITE" id="PS51257">
    <property type="entry name" value="PROKAR_LIPOPROTEIN"/>
    <property type="match status" value="1"/>
</dbReference>
<accession>A0A2S9Y4E9</accession>
<dbReference type="OrthoDB" id="5501118at2"/>
<reference evidence="1 2" key="1">
    <citation type="submission" date="2018-03" db="EMBL/GenBank/DDBJ databases">
        <title>Draft Genome Sequences of the Obligatory Marine Myxobacteria Enhygromyxa salina SWB007.</title>
        <authorList>
            <person name="Poehlein A."/>
            <person name="Moghaddam J.A."/>
            <person name="Harms H."/>
            <person name="Alanjari M."/>
            <person name="Koenig G.M."/>
            <person name="Daniel R."/>
            <person name="Schaeberle T.F."/>
        </authorList>
    </citation>
    <scope>NUCLEOTIDE SEQUENCE [LARGE SCALE GENOMIC DNA]</scope>
    <source>
        <strain evidence="1 2">SWB007</strain>
    </source>
</reference>
<sequence length="326" mass="34468">MPHRRRPPVAVALVLALVCGALVGGCHRPANPSEEPDQTPVEVADEQIDSPKICAAGCRRLERCVPELASEVDGDPAVIAERLAQACEPGCASFADRGSSLALRDCLKLESCNAYWGCVGTPSVRPWLATVAPVGDRSCENLCSQASACAIAKVCESDAGTRKPRAVKPDGGEELALDPICMQDEAHRNELDETCLLQCESTPEDSRARVELTGCIDHASCEGMLGCLDSWAETDYGDPGGLTPGISQTCDSFCTRAIVCGAEQESVELEPEELAELKQAMTSTYVECAVQCGKDLDSGEATVRAAFETCTASETCEAFTACALEV</sequence>
<proteinExistence type="predicted"/>
<dbReference type="AlphaFoldDB" id="A0A2S9Y4E9"/>
<evidence type="ECO:0000313" key="2">
    <source>
        <dbReference type="Proteomes" id="UP000238823"/>
    </source>
</evidence>